<dbReference type="EMBL" id="JBJVNI010000155">
    <property type="protein sequence ID" value="MFM9616188.1"/>
    <property type="molecule type" value="Genomic_DNA"/>
</dbReference>
<protein>
    <submittedName>
        <fullName evidence="1">Uncharacterized protein</fullName>
    </submittedName>
</protein>
<proteinExistence type="predicted"/>
<evidence type="ECO:0000313" key="2">
    <source>
        <dbReference type="Proteomes" id="UP001631957"/>
    </source>
</evidence>
<comment type="caution">
    <text evidence="1">The sequence shown here is derived from an EMBL/GenBank/DDBJ whole genome shotgun (WGS) entry which is preliminary data.</text>
</comment>
<accession>A0ABW9I939</accession>
<dbReference type="RefSeq" id="WP_409134887.1">
    <property type="nucleotide sequence ID" value="NZ_JBJVNI010000155.1"/>
</dbReference>
<gene>
    <name evidence="1" type="ORF">ACKI18_47180</name>
</gene>
<sequence length="95" mass="9502">IATGDRAAAGGPAGRLEASEIEMRLQASPLIARAIVVAGIVVSEADARATGAWANAQGHGYTTYRSLVTLPAVAGMLRAEAAGRAGTALGDMVVL</sequence>
<keyword evidence="2" id="KW-1185">Reference proteome</keyword>
<feature type="non-terminal residue" evidence="1">
    <location>
        <position position="1"/>
    </location>
</feature>
<reference evidence="1 2" key="1">
    <citation type="submission" date="2024-12" db="EMBL/GenBank/DDBJ databases">
        <title>Forecasting of Potato common scab and diversities of Pathogenic streptomyces spp. in china.</title>
        <authorList>
            <person name="Handique U."/>
            <person name="Wu J."/>
        </authorList>
    </citation>
    <scope>NUCLEOTIDE SEQUENCE [LARGE SCALE GENOMIC DNA]</scope>
    <source>
        <strain evidence="1 2">ZRIMU1530</strain>
    </source>
</reference>
<name>A0ABW9I939_9ACTN</name>
<evidence type="ECO:0000313" key="1">
    <source>
        <dbReference type="EMBL" id="MFM9616188.1"/>
    </source>
</evidence>
<organism evidence="1 2">
    <name type="scientific">Streptomyces niveiscabiei</name>
    <dbReference type="NCBI Taxonomy" id="164115"/>
    <lineage>
        <taxon>Bacteria</taxon>
        <taxon>Bacillati</taxon>
        <taxon>Actinomycetota</taxon>
        <taxon>Actinomycetes</taxon>
        <taxon>Kitasatosporales</taxon>
        <taxon>Streptomycetaceae</taxon>
        <taxon>Streptomyces</taxon>
    </lineage>
</organism>
<dbReference type="Proteomes" id="UP001631957">
    <property type="component" value="Unassembled WGS sequence"/>
</dbReference>
<feature type="non-terminal residue" evidence="1">
    <location>
        <position position="95"/>
    </location>
</feature>